<keyword evidence="9 17" id="KW-0067">ATP-binding</keyword>
<evidence type="ECO:0000256" key="12">
    <source>
        <dbReference type="ARBA" id="ARBA00023136"/>
    </source>
</evidence>
<keyword evidence="18" id="KW-0479">Metal-binding</keyword>
<dbReference type="Gene3D" id="1.20.144.10">
    <property type="entry name" value="Phosphatidic acid phosphatase type 2/haloperoxidase"/>
    <property type="match status" value="1"/>
</dbReference>
<keyword evidence="5" id="KW-0808">Transferase</keyword>
<comment type="caution">
    <text evidence="21">The sequence shown here is derived from an EMBL/GenBank/DDBJ whole genome shotgun (WGS) entry which is preliminary data.</text>
</comment>
<evidence type="ECO:0000256" key="1">
    <source>
        <dbReference type="ARBA" id="ARBA00004651"/>
    </source>
</evidence>
<evidence type="ECO:0000256" key="8">
    <source>
        <dbReference type="ARBA" id="ARBA00022777"/>
    </source>
</evidence>
<dbReference type="GO" id="GO:0008654">
    <property type="term" value="P:phospholipid biosynthetic process"/>
    <property type="evidence" value="ECO:0007669"/>
    <property type="project" value="UniProtKB-KW"/>
</dbReference>
<evidence type="ECO:0000313" key="22">
    <source>
        <dbReference type="Proteomes" id="UP000657177"/>
    </source>
</evidence>
<feature type="binding site" evidence="18">
    <location>
        <position position="72"/>
    </location>
    <ligand>
        <name>a divalent metal cation</name>
        <dbReference type="ChEBI" id="CHEBI:60240"/>
    </ligand>
</feature>
<feature type="transmembrane region" description="Helical" evidence="19">
    <location>
        <begin position="29"/>
        <end position="47"/>
    </location>
</feature>
<keyword evidence="12 19" id="KW-0472">Membrane</keyword>
<evidence type="ECO:0000256" key="7">
    <source>
        <dbReference type="ARBA" id="ARBA00022741"/>
    </source>
</evidence>
<comment type="similarity">
    <text evidence="2">Belongs to the bacterial diacylglycerol kinase family.</text>
</comment>
<dbReference type="PANTHER" id="PTHR34299">
    <property type="entry name" value="DIACYLGLYCEROL KINASE"/>
    <property type="match status" value="1"/>
</dbReference>
<feature type="transmembrane region" description="Helical" evidence="19">
    <location>
        <begin position="92"/>
        <end position="112"/>
    </location>
</feature>
<dbReference type="CDD" id="cd03383">
    <property type="entry name" value="PAP2_diacylglycerolkinase"/>
    <property type="match status" value="1"/>
</dbReference>
<gene>
    <name evidence="21" type="ORF">G5B42_05785</name>
</gene>
<proteinExistence type="inferred from homology"/>
<feature type="transmembrane region" description="Helical" evidence="19">
    <location>
        <begin position="53"/>
        <end position="71"/>
    </location>
</feature>
<keyword evidence="3" id="KW-1003">Cell membrane</keyword>
<evidence type="ECO:0000313" key="21">
    <source>
        <dbReference type="EMBL" id="MBA2133051.1"/>
    </source>
</evidence>
<dbReference type="GO" id="GO:0005886">
    <property type="term" value="C:plasma membrane"/>
    <property type="evidence" value="ECO:0007669"/>
    <property type="project" value="UniProtKB-SubCell"/>
</dbReference>
<sequence>MKNRNLLESFNRAIDGLVYCFRTQRNMRIHCLGTILVLGLSLGLNLTKTEFLFVLWAIVFVLVTETINTALEAAIDLFSPRYHPLAAVAKDVAAGAVLLAAVNALAIGYFVLYPKLNPVLPKLIDSIINSPAHLTLIAMGLVVFFVLVLKLSTGTGRPFSGGMPSGHAAVAFSLATAIVMISKDGLVATLALFLGLMVVQSRVEGGIHNVAEVVIGSVLGILVTVLIFQLYQRWG</sequence>
<evidence type="ECO:0000256" key="2">
    <source>
        <dbReference type="ARBA" id="ARBA00005967"/>
    </source>
</evidence>
<dbReference type="PANTHER" id="PTHR34299:SF1">
    <property type="entry name" value="DIACYLGLYCEROL KINASE"/>
    <property type="match status" value="1"/>
</dbReference>
<keyword evidence="6 19" id="KW-0812">Transmembrane</keyword>
<dbReference type="InterPro" id="IPR000326">
    <property type="entry name" value="PAP2/HPO"/>
</dbReference>
<dbReference type="SUPFAM" id="SSF48317">
    <property type="entry name" value="Acid phosphatase/Vanadium-dependent haloperoxidase"/>
    <property type="match status" value="1"/>
</dbReference>
<evidence type="ECO:0000256" key="13">
    <source>
        <dbReference type="ARBA" id="ARBA00023209"/>
    </source>
</evidence>
<evidence type="ECO:0000256" key="10">
    <source>
        <dbReference type="ARBA" id="ARBA00022989"/>
    </source>
</evidence>
<evidence type="ECO:0000256" key="9">
    <source>
        <dbReference type="ARBA" id="ARBA00022840"/>
    </source>
</evidence>
<evidence type="ECO:0000259" key="20">
    <source>
        <dbReference type="SMART" id="SM00014"/>
    </source>
</evidence>
<feature type="binding site" evidence="16">
    <location>
        <position position="65"/>
    </location>
    <ligand>
        <name>substrate</name>
    </ligand>
</feature>
<evidence type="ECO:0000256" key="14">
    <source>
        <dbReference type="ARBA" id="ARBA00023264"/>
    </source>
</evidence>
<keyword evidence="8 21" id="KW-0418">Kinase</keyword>
<organism evidence="21 22">
    <name type="scientific">Capillibacterium thermochitinicola</name>
    <dbReference type="NCBI Taxonomy" id="2699427"/>
    <lineage>
        <taxon>Bacteria</taxon>
        <taxon>Bacillati</taxon>
        <taxon>Bacillota</taxon>
        <taxon>Capillibacterium</taxon>
    </lineage>
</organism>
<feature type="transmembrane region" description="Helical" evidence="19">
    <location>
        <begin position="132"/>
        <end position="149"/>
    </location>
</feature>
<evidence type="ECO:0000256" key="5">
    <source>
        <dbReference type="ARBA" id="ARBA00022679"/>
    </source>
</evidence>
<evidence type="ECO:0000256" key="11">
    <source>
        <dbReference type="ARBA" id="ARBA00023098"/>
    </source>
</evidence>
<dbReference type="InterPro" id="IPR000829">
    <property type="entry name" value="DAGK"/>
</dbReference>
<protein>
    <submittedName>
        <fullName evidence="21">Diacylglycerol kinase</fullName>
    </submittedName>
</protein>
<accession>A0A8J6LIU8</accession>
<keyword evidence="10 19" id="KW-1133">Transmembrane helix</keyword>
<feature type="binding site" evidence="17">
    <location>
        <begin position="90"/>
        <end position="91"/>
    </location>
    <ligand>
        <name>ATP</name>
        <dbReference type="ChEBI" id="CHEBI:30616"/>
    </ligand>
</feature>
<dbReference type="EMBL" id="JAAKDE010000010">
    <property type="protein sequence ID" value="MBA2133051.1"/>
    <property type="molecule type" value="Genomic_DNA"/>
</dbReference>
<dbReference type="AlphaFoldDB" id="A0A8J6LIU8"/>
<dbReference type="SMART" id="SM00014">
    <property type="entry name" value="acidPPc"/>
    <property type="match status" value="1"/>
</dbReference>
<keyword evidence="7 17" id="KW-0547">Nucleotide-binding</keyword>
<feature type="transmembrane region" description="Helical" evidence="19">
    <location>
        <begin position="210"/>
        <end position="231"/>
    </location>
</feature>
<feature type="transmembrane region" description="Helical" evidence="19">
    <location>
        <begin position="170"/>
        <end position="198"/>
    </location>
</feature>
<evidence type="ECO:0000256" key="19">
    <source>
        <dbReference type="SAM" id="Phobius"/>
    </source>
</evidence>
<dbReference type="InterPro" id="IPR036945">
    <property type="entry name" value="DAGK_sf"/>
</dbReference>
<dbReference type="Pfam" id="PF01569">
    <property type="entry name" value="PAP2"/>
    <property type="match status" value="1"/>
</dbReference>
<comment type="cofactor">
    <cofactor evidence="18">
        <name>Mg(2+)</name>
        <dbReference type="ChEBI" id="CHEBI:18420"/>
    </cofactor>
    <text evidence="18">Mn(2+), Zn(2+), Cd(2+) and Co(2+) support activity to lesser extents.</text>
</comment>
<dbReference type="GO" id="GO:0046872">
    <property type="term" value="F:metal ion binding"/>
    <property type="evidence" value="ECO:0007669"/>
    <property type="project" value="UniProtKB-KW"/>
</dbReference>
<keyword evidence="22" id="KW-1185">Reference proteome</keyword>
<comment type="subcellular location">
    <subcellularLocation>
        <location evidence="1">Cell membrane</location>
        <topology evidence="1">Multi-pass membrane protein</topology>
    </subcellularLocation>
</comment>
<feature type="active site" description="Proton acceptor" evidence="15">
    <location>
        <position position="65"/>
    </location>
</feature>
<dbReference type="RefSeq" id="WP_181339497.1">
    <property type="nucleotide sequence ID" value="NZ_JAAKDE010000010.1"/>
</dbReference>
<dbReference type="GO" id="GO:0005524">
    <property type="term" value="F:ATP binding"/>
    <property type="evidence" value="ECO:0007669"/>
    <property type="project" value="UniProtKB-KW"/>
</dbReference>
<keyword evidence="11" id="KW-0443">Lipid metabolism</keyword>
<keyword evidence="18" id="KW-0460">Magnesium</keyword>
<keyword evidence="4" id="KW-0444">Lipid biosynthesis</keyword>
<evidence type="ECO:0000256" key="3">
    <source>
        <dbReference type="ARBA" id="ARBA00022475"/>
    </source>
</evidence>
<name>A0A8J6LIU8_9FIRM</name>
<evidence type="ECO:0000256" key="4">
    <source>
        <dbReference type="ARBA" id="ARBA00022516"/>
    </source>
</evidence>
<dbReference type="Pfam" id="PF01219">
    <property type="entry name" value="DAGK_prokar"/>
    <property type="match status" value="1"/>
</dbReference>
<dbReference type="InterPro" id="IPR036938">
    <property type="entry name" value="PAP2/HPO_sf"/>
</dbReference>
<dbReference type="Proteomes" id="UP000657177">
    <property type="component" value="Unassembled WGS sequence"/>
</dbReference>
<keyword evidence="13" id="KW-0594">Phospholipid biosynthesis</keyword>
<feature type="domain" description="Phosphatidic acid phosphatase type 2/haloperoxidase" evidence="20">
    <location>
        <begin position="132"/>
        <end position="228"/>
    </location>
</feature>
<evidence type="ECO:0000256" key="17">
    <source>
        <dbReference type="PIRSR" id="PIRSR600829-3"/>
    </source>
</evidence>
<evidence type="ECO:0000256" key="6">
    <source>
        <dbReference type="ARBA" id="ARBA00022692"/>
    </source>
</evidence>
<dbReference type="GO" id="GO:0016301">
    <property type="term" value="F:kinase activity"/>
    <property type="evidence" value="ECO:0007669"/>
    <property type="project" value="UniProtKB-KW"/>
</dbReference>
<evidence type="ECO:0000256" key="16">
    <source>
        <dbReference type="PIRSR" id="PIRSR600829-2"/>
    </source>
</evidence>
<keyword evidence="14" id="KW-1208">Phospholipid metabolism</keyword>
<dbReference type="Gene3D" id="1.10.287.3610">
    <property type="match status" value="1"/>
</dbReference>
<evidence type="ECO:0000256" key="15">
    <source>
        <dbReference type="PIRSR" id="PIRSR600829-1"/>
    </source>
</evidence>
<feature type="binding site" evidence="17">
    <location>
        <position position="72"/>
    </location>
    <ligand>
        <name>ATP</name>
        <dbReference type="ChEBI" id="CHEBI:30616"/>
    </ligand>
</feature>
<reference evidence="21" key="1">
    <citation type="submission" date="2020-06" db="EMBL/GenBank/DDBJ databases">
        <title>Novel chitinolytic bacterium.</title>
        <authorList>
            <person name="Ungkulpasvich U."/>
            <person name="Kosugi A."/>
            <person name="Uke A."/>
        </authorList>
    </citation>
    <scope>NUCLEOTIDE SEQUENCE</scope>
    <source>
        <strain evidence="21">UUS1-1</strain>
    </source>
</reference>
<evidence type="ECO:0000256" key="18">
    <source>
        <dbReference type="PIRSR" id="PIRSR600829-4"/>
    </source>
</evidence>